<keyword evidence="2" id="KW-0472">Membrane</keyword>
<evidence type="ECO:0000313" key="6">
    <source>
        <dbReference type="Proteomes" id="UP001152795"/>
    </source>
</evidence>
<organism evidence="5 6">
    <name type="scientific">Paramuricea clavata</name>
    <name type="common">Red gorgonian</name>
    <name type="synonym">Violescent sea-whip</name>
    <dbReference type="NCBI Taxonomy" id="317549"/>
    <lineage>
        <taxon>Eukaryota</taxon>
        <taxon>Metazoa</taxon>
        <taxon>Cnidaria</taxon>
        <taxon>Anthozoa</taxon>
        <taxon>Octocorallia</taxon>
        <taxon>Malacalcyonacea</taxon>
        <taxon>Plexauridae</taxon>
        <taxon>Paramuricea</taxon>
    </lineage>
</organism>
<feature type="region of interest" description="Disordered" evidence="4">
    <location>
        <begin position="504"/>
        <end position="536"/>
    </location>
</feature>
<proteinExistence type="predicted"/>
<dbReference type="Pfam" id="PF23597">
    <property type="entry name" value="KIAA0319_N"/>
    <property type="match status" value="2"/>
</dbReference>
<feature type="compositionally biased region" description="Basic and acidic residues" evidence="4">
    <location>
        <begin position="516"/>
        <end position="536"/>
    </location>
</feature>
<evidence type="ECO:0000313" key="5">
    <source>
        <dbReference type="EMBL" id="CAB3999838.1"/>
    </source>
</evidence>
<dbReference type="OrthoDB" id="536372at2759"/>
<evidence type="ECO:0000256" key="1">
    <source>
        <dbReference type="ARBA" id="ARBA00004370"/>
    </source>
</evidence>
<gene>
    <name evidence="5" type="ORF">PACLA_8A009299</name>
</gene>
<feature type="compositionally biased region" description="Basic residues" evidence="4">
    <location>
        <begin position="60"/>
        <end position="78"/>
    </location>
</feature>
<protein>
    <submittedName>
        <fullName evidence="5">Uncharacterized protein</fullName>
    </submittedName>
</protein>
<feature type="region of interest" description="Disordered" evidence="4">
    <location>
        <begin position="60"/>
        <end position="104"/>
    </location>
</feature>
<keyword evidence="3" id="KW-0325">Glycoprotein</keyword>
<dbReference type="InterPro" id="IPR013980">
    <property type="entry name" value="MANSC_dom"/>
</dbReference>
<keyword evidence="6" id="KW-1185">Reference proteome</keyword>
<feature type="region of interest" description="Disordered" evidence="4">
    <location>
        <begin position="337"/>
        <end position="358"/>
    </location>
</feature>
<dbReference type="InterPro" id="IPR029865">
    <property type="entry name" value="KIAA0319-like"/>
</dbReference>
<dbReference type="AlphaFoldDB" id="A0A6S7I5V4"/>
<dbReference type="Proteomes" id="UP001152795">
    <property type="component" value="Unassembled WGS sequence"/>
</dbReference>
<dbReference type="PANTHER" id="PTHR46182">
    <property type="entry name" value="FI19480P1"/>
    <property type="match status" value="1"/>
</dbReference>
<sequence>MEECIRVCCMQKFCDLAFVINGTCFTVRCHTEEGCQEVRSPGSGFKPMISYVVREKPRNYHKKHEKVHGKNLGKKHHQKGDLKNSKNTTTSEMPHVPPPSLPSVDSEHYCTNSEIMYNVTLRGGITSGTFRDRGVLPNMQECLRICCIAKSCDLAFMLSNRCFSVTCKKQTLCEVVTARSSGYKPQIAYIYARSNIANHDPSSEIRSQDQSLTSLPVDERDHPNQKPNKIINNHTQDSSHKHKKKKNLNVKQISPSKHKKKPYKTKKPRRRKKHKGKIHQSNRAKLKRLYAKERILLRKLSLLKLRMEMIKRKDHDGDKSTKDNVLLEAFEDEPKIPKTTLNKDKDSRPQIRNKTKRTDENTSIISTKLVMESNTTRGATDKSKKQSNRSKPFIRKDANISMNGNTFTTKEKQLLYEKDVENYVSTENEKLFESNTFTEERNFLPNETGNTSNIFPSFPRNESSNRPKHSTKQLVKETGKVKTSNLTNFGLSKFQNVPFRDMVSQTEDNSQTNSNEKGDIEEREKQTKTNIEKGKTSFERMKEFYSGKKDRKDNTASLEEMISQTTESKNREFEKVLPKNRDRRKNRTFGTKKFKGYNTNGNSNSQKDSAKIFENIVPNISVSSAQSEDHIETRTSEKNVSVANDLIPKSLDSFIYPQKTRNDLMLLGAFPFKTIENDGYKRTAKPMENHFIVANNSSKTLSSRKKGDNS</sequence>
<dbReference type="GO" id="GO:0016020">
    <property type="term" value="C:membrane"/>
    <property type="evidence" value="ECO:0007669"/>
    <property type="project" value="UniProtKB-SubCell"/>
</dbReference>
<feature type="compositionally biased region" description="Basic residues" evidence="4">
    <location>
        <begin position="256"/>
        <end position="283"/>
    </location>
</feature>
<feature type="region of interest" description="Disordered" evidence="4">
    <location>
        <begin position="199"/>
        <end position="283"/>
    </location>
</feature>
<accession>A0A6S7I5V4</accession>
<feature type="region of interest" description="Disordered" evidence="4">
    <location>
        <begin position="442"/>
        <end position="473"/>
    </location>
</feature>
<feature type="compositionally biased region" description="Basic and acidic residues" evidence="4">
    <location>
        <begin position="337"/>
        <end position="349"/>
    </location>
</feature>
<evidence type="ECO:0000256" key="2">
    <source>
        <dbReference type="ARBA" id="ARBA00023136"/>
    </source>
</evidence>
<feature type="compositionally biased region" description="Polar residues" evidence="4">
    <location>
        <begin position="445"/>
        <end position="464"/>
    </location>
</feature>
<feature type="compositionally biased region" description="Basic and acidic residues" evidence="4">
    <location>
        <begin position="568"/>
        <end position="580"/>
    </location>
</feature>
<reference evidence="5" key="1">
    <citation type="submission" date="2020-04" db="EMBL/GenBank/DDBJ databases">
        <authorList>
            <person name="Alioto T."/>
            <person name="Alioto T."/>
            <person name="Gomez Garrido J."/>
        </authorList>
    </citation>
    <scope>NUCLEOTIDE SEQUENCE</scope>
    <source>
        <strain evidence="5">A484AB</strain>
    </source>
</reference>
<evidence type="ECO:0000256" key="3">
    <source>
        <dbReference type="ARBA" id="ARBA00023180"/>
    </source>
</evidence>
<evidence type="ECO:0000256" key="4">
    <source>
        <dbReference type="SAM" id="MobiDB-lite"/>
    </source>
</evidence>
<name>A0A6S7I5V4_PARCT</name>
<comment type="subcellular location">
    <subcellularLocation>
        <location evidence="1">Membrane</location>
    </subcellularLocation>
</comment>
<feature type="compositionally biased region" description="Polar residues" evidence="4">
    <location>
        <begin position="225"/>
        <end position="236"/>
    </location>
</feature>
<dbReference type="PROSITE" id="PS50986">
    <property type="entry name" value="MANSC"/>
    <property type="match status" value="1"/>
</dbReference>
<dbReference type="GO" id="GO:0001764">
    <property type="term" value="P:neuron migration"/>
    <property type="evidence" value="ECO:0007669"/>
    <property type="project" value="TreeGrafter"/>
</dbReference>
<feature type="region of interest" description="Disordered" evidence="4">
    <location>
        <begin position="371"/>
        <end position="399"/>
    </location>
</feature>
<feature type="region of interest" description="Disordered" evidence="4">
    <location>
        <begin position="561"/>
        <end position="585"/>
    </location>
</feature>
<dbReference type="EMBL" id="CACRXK020003683">
    <property type="protein sequence ID" value="CAB3999838.1"/>
    <property type="molecule type" value="Genomic_DNA"/>
</dbReference>
<dbReference type="GO" id="GO:0031410">
    <property type="term" value="C:cytoplasmic vesicle"/>
    <property type="evidence" value="ECO:0007669"/>
    <property type="project" value="TreeGrafter"/>
</dbReference>
<feature type="compositionally biased region" description="Polar residues" evidence="4">
    <location>
        <begin position="504"/>
        <end position="515"/>
    </location>
</feature>
<comment type="caution">
    <text evidence="5">The sequence shown here is derived from an EMBL/GenBank/DDBJ whole genome shotgun (WGS) entry which is preliminary data.</text>
</comment>
<dbReference type="PANTHER" id="PTHR46182:SF2">
    <property type="entry name" value="FI19480P1"/>
    <property type="match status" value="1"/>
</dbReference>